<accession>A0A699JBQ3</accession>
<name>A0A699JBQ3_TANCI</name>
<organism evidence="2">
    <name type="scientific">Tanacetum cinerariifolium</name>
    <name type="common">Dalmatian daisy</name>
    <name type="synonym">Chrysanthemum cinerariifolium</name>
    <dbReference type="NCBI Taxonomy" id="118510"/>
    <lineage>
        <taxon>Eukaryota</taxon>
        <taxon>Viridiplantae</taxon>
        <taxon>Streptophyta</taxon>
        <taxon>Embryophyta</taxon>
        <taxon>Tracheophyta</taxon>
        <taxon>Spermatophyta</taxon>
        <taxon>Magnoliopsida</taxon>
        <taxon>eudicotyledons</taxon>
        <taxon>Gunneridae</taxon>
        <taxon>Pentapetalae</taxon>
        <taxon>asterids</taxon>
        <taxon>campanulids</taxon>
        <taxon>Asterales</taxon>
        <taxon>Asteraceae</taxon>
        <taxon>Asteroideae</taxon>
        <taxon>Anthemideae</taxon>
        <taxon>Anthemidinae</taxon>
        <taxon>Tanacetum</taxon>
    </lineage>
</organism>
<feature type="non-terminal residue" evidence="2">
    <location>
        <position position="1"/>
    </location>
</feature>
<dbReference type="EMBL" id="BKCJ010394433">
    <property type="protein sequence ID" value="GFA26155.1"/>
    <property type="molecule type" value="Genomic_DNA"/>
</dbReference>
<reference evidence="2" key="1">
    <citation type="journal article" date="2019" name="Sci. Rep.">
        <title>Draft genome of Tanacetum cinerariifolium, the natural source of mosquito coil.</title>
        <authorList>
            <person name="Yamashiro T."/>
            <person name="Shiraishi A."/>
            <person name="Satake H."/>
            <person name="Nakayama K."/>
        </authorList>
    </citation>
    <scope>NUCLEOTIDE SEQUENCE</scope>
</reference>
<comment type="caution">
    <text evidence="2">The sequence shown here is derived from an EMBL/GenBank/DDBJ whole genome shotgun (WGS) entry which is preliminary data.</text>
</comment>
<sequence length="539" mass="61903">GQPKLGLWYPKDSPFDLEAYTDSDYAGASLDRKSTTGCFQFQGCRLISWQCKKKNIVANSAIEAEYIAASNCCGQVLWIQNQLLDYGYNFMNTKIFIDSESTICIVKNLVFHSKTKHIEIRHHFIRDSYEKRLIQVIKIHTDYNVTDLLTKAFDIWFTAKTKTFNNETQICVKVDGKSIVITESSVRRDLQFNDEDDEIVHEERGDRVERAATTASSLEAEQDSDNIHRTQSMVTLNKPIPQRTGLGSGLRRQDTISGDKPAQTRFERLSKQSHELPLSRVNTLGSREDSMQLMELMELCKLSERVLALENITTAKDLKITNLKKRVKRLKKRKKSRTPQLKRRLFRVRIESSAKKSLGDQEDVSNQGRNIADFDQNERILFVQEDAETQERKIKRKRIKRKTSKIATRPTRGVIIKEASETTTRLTIPPQQLVPKGKEVVEGSGKKAKSSIKESVSKKRTRKGLDKESVKRQKLEDDAKKEKLKACLEIVPNDDKAINIEPLATKSLTVDWETQILGDELFYYQIKRADGSYKVYKVF</sequence>
<feature type="region of interest" description="Disordered" evidence="1">
    <location>
        <begin position="197"/>
        <end position="223"/>
    </location>
</feature>
<evidence type="ECO:0000256" key="1">
    <source>
        <dbReference type="SAM" id="MobiDB-lite"/>
    </source>
</evidence>
<dbReference type="PANTHER" id="PTHR11439">
    <property type="entry name" value="GAG-POL-RELATED RETROTRANSPOSON"/>
    <property type="match status" value="1"/>
</dbReference>
<feature type="region of interest" description="Disordered" evidence="1">
    <location>
        <begin position="439"/>
        <end position="472"/>
    </location>
</feature>
<feature type="compositionally biased region" description="Basic and acidic residues" evidence="1">
    <location>
        <begin position="201"/>
        <end position="210"/>
    </location>
</feature>
<dbReference type="CDD" id="cd09272">
    <property type="entry name" value="RNase_HI_RT_Ty1"/>
    <property type="match status" value="1"/>
</dbReference>
<dbReference type="AlphaFoldDB" id="A0A699JBQ3"/>
<dbReference type="PANTHER" id="PTHR11439:SF495">
    <property type="entry name" value="REVERSE TRANSCRIPTASE, RNA-DEPENDENT DNA POLYMERASE-RELATED"/>
    <property type="match status" value="1"/>
</dbReference>
<gene>
    <name evidence="2" type="ORF">Tci_598127</name>
</gene>
<evidence type="ECO:0000313" key="2">
    <source>
        <dbReference type="EMBL" id="GFA26155.1"/>
    </source>
</evidence>
<proteinExistence type="predicted"/>
<protein>
    <submittedName>
        <fullName evidence="2">Putative ribonuclease H-like domain-containing protein</fullName>
    </submittedName>
</protein>